<sequence>MPKPPLPIRDGLGPSRIRLPDPPVTHSTVLAYLTERFPADAHRIREKIDAGEVVDAAGVPIDDATPVTPRADIYLYRDPPNEPVVPFAIDILYRDRSLVVVDKPHFLATTPRGRFVVQTALVRLRRELEIPELSPAHRLDRLTAGVLLFTVRPEVRRAYQEMFRDRTMTKTYEAVAPYRPHLAFPRTVASRIIKDRSSLQAMEVSGEPNAVTDIDIVRHDGNRALYRLHPHTGKTHQLRVHMNSLGLPIEGDPLYPDVTEVAADDYRSPLRLLARSIEFVDPLTAERRRFSSSRSLPW</sequence>
<feature type="domain" description="Pseudouridine synthase RsuA/RluA-like" evidence="4">
    <location>
        <begin position="98"/>
        <end position="244"/>
    </location>
</feature>
<dbReference type="InterPro" id="IPR006224">
    <property type="entry name" value="PsdUridine_synth_RluA-like_CS"/>
</dbReference>
<evidence type="ECO:0000256" key="2">
    <source>
        <dbReference type="ARBA" id="ARBA00031870"/>
    </source>
</evidence>
<proteinExistence type="predicted"/>
<dbReference type="Gene3D" id="3.30.2350.10">
    <property type="entry name" value="Pseudouridine synthase"/>
    <property type="match status" value="1"/>
</dbReference>
<evidence type="ECO:0000256" key="3">
    <source>
        <dbReference type="ARBA" id="ARBA00033164"/>
    </source>
</evidence>
<evidence type="ECO:0000256" key="1">
    <source>
        <dbReference type="ARBA" id="ARBA00000073"/>
    </source>
</evidence>
<reference evidence="5" key="1">
    <citation type="journal article" date="2014" name="Int. J. Syst. Evol. Microbiol.">
        <title>Complete genome sequence of Corynebacterium casei LMG S-19264T (=DSM 44701T), isolated from a smear-ripened cheese.</title>
        <authorList>
            <consortium name="US DOE Joint Genome Institute (JGI-PGF)"/>
            <person name="Walter F."/>
            <person name="Albersmeier A."/>
            <person name="Kalinowski J."/>
            <person name="Ruckert C."/>
        </authorList>
    </citation>
    <scope>NUCLEOTIDE SEQUENCE</scope>
    <source>
        <strain evidence="5">CCM 7905</strain>
    </source>
</reference>
<dbReference type="InterPro" id="IPR006145">
    <property type="entry name" value="PsdUridine_synth_RsuA/RluA"/>
</dbReference>
<name>A0A917LGY0_9NOCA</name>
<evidence type="ECO:0000259" key="4">
    <source>
        <dbReference type="Pfam" id="PF00849"/>
    </source>
</evidence>
<dbReference type="PANTHER" id="PTHR21600:SF84">
    <property type="entry name" value="PSEUDOURIDINE SYNTHASE RSUA_RLUA-LIKE DOMAIN-CONTAINING PROTEIN"/>
    <property type="match status" value="1"/>
</dbReference>
<protein>
    <recommendedName>
        <fullName evidence="2">RNA pseudouridylate synthase</fullName>
    </recommendedName>
    <alternativeName>
        <fullName evidence="3">RNA-uridine isomerase</fullName>
    </alternativeName>
</protein>
<comment type="catalytic activity">
    <reaction evidence="1">
        <text>a uridine in RNA = a pseudouridine in RNA</text>
        <dbReference type="Rhea" id="RHEA:48348"/>
        <dbReference type="Rhea" id="RHEA-COMP:12068"/>
        <dbReference type="Rhea" id="RHEA-COMP:12069"/>
        <dbReference type="ChEBI" id="CHEBI:65314"/>
        <dbReference type="ChEBI" id="CHEBI:65315"/>
    </reaction>
</comment>
<dbReference type="InterPro" id="IPR020103">
    <property type="entry name" value="PsdUridine_synth_cat_dom_sf"/>
</dbReference>
<accession>A0A917LGY0</accession>
<dbReference type="Pfam" id="PF00849">
    <property type="entry name" value="PseudoU_synth_2"/>
    <property type="match status" value="1"/>
</dbReference>
<dbReference type="EMBL" id="BMCU01000005">
    <property type="protein sequence ID" value="GGG22696.1"/>
    <property type="molecule type" value="Genomic_DNA"/>
</dbReference>
<gene>
    <name evidence="5" type="ORF">GCM10007304_40630</name>
</gene>
<dbReference type="PANTHER" id="PTHR21600">
    <property type="entry name" value="MITOCHONDRIAL RNA PSEUDOURIDINE SYNTHASE"/>
    <property type="match status" value="1"/>
</dbReference>
<dbReference type="GO" id="GO:0003723">
    <property type="term" value="F:RNA binding"/>
    <property type="evidence" value="ECO:0007669"/>
    <property type="project" value="InterPro"/>
</dbReference>
<dbReference type="PROSITE" id="PS01129">
    <property type="entry name" value="PSI_RLU"/>
    <property type="match status" value="1"/>
</dbReference>
<reference evidence="5" key="2">
    <citation type="submission" date="2020-09" db="EMBL/GenBank/DDBJ databases">
        <authorList>
            <person name="Sun Q."/>
            <person name="Sedlacek I."/>
        </authorList>
    </citation>
    <scope>NUCLEOTIDE SEQUENCE</scope>
    <source>
        <strain evidence="5">CCM 7905</strain>
    </source>
</reference>
<organism evidence="5 6">
    <name type="scientific">Rhodococcoides trifolii</name>
    <dbReference type="NCBI Taxonomy" id="908250"/>
    <lineage>
        <taxon>Bacteria</taxon>
        <taxon>Bacillati</taxon>
        <taxon>Actinomycetota</taxon>
        <taxon>Actinomycetes</taxon>
        <taxon>Mycobacteriales</taxon>
        <taxon>Nocardiaceae</taxon>
        <taxon>Rhodococcoides</taxon>
    </lineage>
</organism>
<dbReference type="GO" id="GO:0009982">
    <property type="term" value="F:pseudouridine synthase activity"/>
    <property type="evidence" value="ECO:0007669"/>
    <property type="project" value="InterPro"/>
</dbReference>
<evidence type="ECO:0000313" key="5">
    <source>
        <dbReference type="EMBL" id="GGG22696.1"/>
    </source>
</evidence>
<dbReference type="AlphaFoldDB" id="A0A917LGY0"/>
<dbReference type="RefSeq" id="WP_188546735.1">
    <property type="nucleotide sequence ID" value="NZ_BMCU01000005.1"/>
</dbReference>
<keyword evidence="6" id="KW-1185">Reference proteome</keyword>
<dbReference type="GO" id="GO:0000455">
    <property type="term" value="P:enzyme-directed rRNA pseudouridine synthesis"/>
    <property type="evidence" value="ECO:0007669"/>
    <property type="project" value="TreeGrafter"/>
</dbReference>
<evidence type="ECO:0000313" key="6">
    <source>
        <dbReference type="Proteomes" id="UP000654257"/>
    </source>
</evidence>
<comment type="caution">
    <text evidence="5">The sequence shown here is derived from an EMBL/GenBank/DDBJ whole genome shotgun (WGS) entry which is preliminary data.</text>
</comment>
<dbReference type="GO" id="GO:0140098">
    <property type="term" value="F:catalytic activity, acting on RNA"/>
    <property type="evidence" value="ECO:0007669"/>
    <property type="project" value="UniProtKB-ARBA"/>
</dbReference>
<dbReference type="SUPFAM" id="SSF55120">
    <property type="entry name" value="Pseudouridine synthase"/>
    <property type="match status" value="1"/>
</dbReference>
<dbReference type="Proteomes" id="UP000654257">
    <property type="component" value="Unassembled WGS sequence"/>
</dbReference>
<dbReference type="InterPro" id="IPR050188">
    <property type="entry name" value="RluA_PseudoU_synthase"/>
</dbReference>